<dbReference type="EMBL" id="CAEZXR010000235">
    <property type="protein sequence ID" value="CAB4719058.1"/>
    <property type="molecule type" value="Genomic_DNA"/>
</dbReference>
<name>A0A6J6RC17_9ZZZZ</name>
<dbReference type="NCBIfam" id="TIGR04089">
    <property type="entry name" value="exp_by_SipW_III"/>
    <property type="match status" value="1"/>
</dbReference>
<accession>A0A6J6RC17</accession>
<dbReference type="InterPro" id="IPR023833">
    <property type="entry name" value="Signal_pept_SipW-depend-type"/>
</dbReference>
<dbReference type="InterPro" id="IPR024006">
    <property type="entry name" value="Alt_signal_exp_actinobact"/>
</dbReference>
<evidence type="ECO:0000313" key="1">
    <source>
        <dbReference type="EMBL" id="CAB4719058.1"/>
    </source>
</evidence>
<protein>
    <submittedName>
        <fullName evidence="1">Unannotated protein</fullName>
    </submittedName>
</protein>
<proteinExistence type="predicted"/>
<dbReference type="NCBIfam" id="TIGR04088">
    <property type="entry name" value="cognate_SipW"/>
    <property type="match status" value="1"/>
</dbReference>
<sequence length="177" mass="17427">MRKELKGTIALAGAAAVLVGGGGTLAYWNATGTLTGPPAVESGELKLLNASCGAGTGWVFDAGEVTNAHAYVSGDKLVPGDVLTKVCTFDIVAVGEHLRATATASGGAGSGPLSSSLILAPSFTIGGASASSITEANNGQVLQATMTVTFTGASTNSTQALAAALSDYVVTLQQVHS</sequence>
<dbReference type="AlphaFoldDB" id="A0A6J6RC17"/>
<reference evidence="1" key="1">
    <citation type="submission" date="2020-05" db="EMBL/GenBank/DDBJ databases">
        <authorList>
            <person name="Chiriac C."/>
            <person name="Salcher M."/>
            <person name="Ghai R."/>
            <person name="Kavagutti S V."/>
        </authorList>
    </citation>
    <scope>NUCLEOTIDE SEQUENCE</scope>
</reference>
<organism evidence="1">
    <name type="scientific">freshwater metagenome</name>
    <dbReference type="NCBI Taxonomy" id="449393"/>
    <lineage>
        <taxon>unclassified sequences</taxon>
        <taxon>metagenomes</taxon>
        <taxon>ecological metagenomes</taxon>
    </lineage>
</organism>
<gene>
    <name evidence="1" type="ORF">UFOPK2579_01860</name>
</gene>